<reference evidence="2 4" key="1">
    <citation type="submission" date="2016-10" db="EMBL/GenBank/DDBJ databases">
        <authorList>
            <person name="de Groot N.N."/>
        </authorList>
    </citation>
    <scope>NUCLEOTIDE SEQUENCE [LARGE SCALE GENOMIC DNA]</scope>
    <source>
        <strain evidence="2 4">LMG 27941</strain>
    </source>
</reference>
<keyword evidence="5" id="KW-1185">Reference proteome</keyword>
<evidence type="ECO:0000313" key="3">
    <source>
        <dbReference type="EMBL" id="UXZ45296.1"/>
    </source>
</evidence>
<dbReference type="EMBL" id="FOEQ01000001">
    <property type="protein sequence ID" value="SEP92169.1"/>
    <property type="molecule type" value="Genomic_DNA"/>
</dbReference>
<gene>
    <name evidence="3" type="ORF">K7K07_25100</name>
    <name evidence="2" type="ORF">SAMN05216230_101797</name>
    <name evidence="1" type="ORF">V0R55_07440</name>
</gene>
<name>A0A1H9BTH4_9PSED</name>
<evidence type="ECO:0000313" key="4">
    <source>
        <dbReference type="Proteomes" id="UP000199221"/>
    </source>
</evidence>
<dbReference type="Proteomes" id="UP000199221">
    <property type="component" value="Unassembled WGS sequence"/>
</dbReference>
<evidence type="ECO:0000313" key="2">
    <source>
        <dbReference type="EMBL" id="SEP92169.1"/>
    </source>
</evidence>
<reference evidence="3" key="2">
    <citation type="submission" date="2021-08" db="EMBL/GenBank/DDBJ databases">
        <authorList>
            <person name="Yaryura P.M."/>
            <person name="Bianco M.I."/>
            <person name="Morais C."/>
            <person name="Setubal J.C."/>
        </authorList>
    </citation>
    <scope>NUCLEOTIDE SEQUENCE</scope>
    <source>
        <strain evidence="3">AP1</strain>
    </source>
</reference>
<reference evidence="1 5" key="3">
    <citation type="submission" date="2024-01" db="EMBL/GenBank/DDBJ databases">
        <title>Unpublished Manusciprt.</title>
        <authorList>
            <person name="Duman M."/>
            <person name="Valdes E.G."/>
            <person name="Ajmi N."/>
            <person name="Altun S."/>
            <person name="Saticioglu I.B."/>
        </authorList>
    </citation>
    <scope>NUCLEOTIDE SEQUENCE [LARGE SCALE GENOMIC DNA]</scope>
    <source>
        <strain evidence="1 5">139P</strain>
    </source>
</reference>
<accession>A0A1H9BTH4</accession>
<dbReference type="Proteomes" id="UP001329505">
    <property type="component" value="Unassembled WGS sequence"/>
</dbReference>
<evidence type="ECO:0000313" key="5">
    <source>
        <dbReference type="Proteomes" id="UP001329505"/>
    </source>
</evidence>
<organism evidence="2 4">
    <name type="scientific">Pseudomonas soli</name>
    <dbReference type="NCBI Taxonomy" id="1306993"/>
    <lineage>
        <taxon>Bacteria</taxon>
        <taxon>Pseudomonadati</taxon>
        <taxon>Pseudomonadota</taxon>
        <taxon>Gammaproteobacteria</taxon>
        <taxon>Pseudomonadales</taxon>
        <taxon>Pseudomonadaceae</taxon>
        <taxon>Pseudomonas</taxon>
    </lineage>
</organism>
<proteinExistence type="predicted"/>
<dbReference type="Proteomes" id="UP001209279">
    <property type="component" value="Chromosome"/>
</dbReference>
<evidence type="ECO:0000313" key="1">
    <source>
        <dbReference type="EMBL" id="MEE1879988.1"/>
    </source>
</evidence>
<protein>
    <submittedName>
        <fullName evidence="2">Uncharacterized protein</fullName>
    </submittedName>
</protein>
<dbReference type="EMBL" id="CP083803">
    <property type="protein sequence ID" value="UXZ45296.1"/>
    <property type="molecule type" value="Genomic_DNA"/>
</dbReference>
<dbReference type="GeneID" id="93675827"/>
<dbReference type="AlphaFoldDB" id="A0A1H9BTH4"/>
<dbReference type="EMBL" id="JAZDQQ010000005">
    <property type="protein sequence ID" value="MEE1879988.1"/>
    <property type="molecule type" value="Genomic_DNA"/>
</dbReference>
<sequence length="77" mass="8575">MASLWTLLFHRPRHATYARLDSDGTCLAFKHCATPPGNGTWVQVSEARLAWLGRPLPASARVCQGAMRLWQQRTLAA</sequence>
<dbReference type="RefSeq" id="WP_094010291.1">
    <property type="nucleotide sequence ID" value="NZ_CATKPM010000022.1"/>
</dbReference>